<evidence type="ECO:0000259" key="8">
    <source>
        <dbReference type="PROSITE" id="PS50103"/>
    </source>
</evidence>
<evidence type="ECO:0000256" key="7">
    <source>
        <dbReference type="SAM" id="Coils"/>
    </source>
</evidence>
<gene>
    <name evidence="9" type="ORF">LAZ67_14001220</name>
</gene>
<dbReference type="InterPro" id="IPR036397">
    <property type="entry name" value="RNaseH_sf"/>
</dbReference>
<organism evidence="9 10">
    <name type="scientific">Cordylochernes scorpioides</name>
    <dbReference type="NCBI Taxonomy" id="51811"/>
    <lineage>
        <taxon>Eukaryota</taxon>
        <taxon>Metazoa</taxon>
        <taxon>Ecdysozoa</taxon>
        <taxon>Arthropoda</taxon>
        <taxon>Chelicerata</taxon>
        <taxon>Arachnida</taxon>
        <taxon>Pseudoscorpiones</taxon>
        <taxon>Cheliferoidea</taxon>
        <taxon>Chernetidae</taxon>
        <taxon>Cordylochernes</taxon>
    </lineage>
</organism>
<feature type="domain" description="C3H1-type" evidence="8">
    <location>
        <begin position="216"/>
        <end position="243"/>
    </location>
</feature>
<comment type="similarity">
    <text evidence="5">Belongs to the muscleblind family.</text>
</comment>
<dbReference type="Gene3D" id="3.30.420.10">
    <property type="entry name" value="Ribonuclease H-like superfamily/Ribonuclease H"/>
    <property type="match status" value="1"/>
</dbReference>
<evidence type="ECO:0000256" key="1">
    <source>
        <dbReference type="ARBA" id="ARBA00022723"/>
    </source>
</evidence>
<accession>A0ABY6L9I5</accession>
<proteinExistence type="inferred from homology"/>
<evidence type="ECO:0000256" key="2">
    <source>
        <dbReference type="ARBA" id="ARBA00022737"/>
    </source>
</evidence>
<keyword evidence="10" id="KW-1185">Reference proteome</keyword>
<evidence type="ECO:0000256" key="4">
    <source>
        <dbReference type="ARBA" id="ARBA00022833"/>
    </source>
</evidence>
<keyword evidence="2" id="KW-0677">Repeat</keyword>
<feature type="zinc finger region" description="C3H1-type" evidence="6">
    <location>
        <begin position="157"/>
        <end position="183"/>
    </location>
</feature>
<dbReference type="PANTHER" id="PTHR12675:SF6">
    <property type="entry name" value="ZINC FINGER CCCH DOMAIN-CONTAINING PROTEIN 10"/>
    <property type="match status" value="1"/>
</dbReference>
<dbReference type="SMART" id="SM00356">
    <property type="entry name" value="ZnF_C3H1"/>
    <property type="match status" value="3"/>
</dbReference>
<dbReference type="InterPro" id="IPR054429">
    <property type="entry name" value="Znf-CCCH_Muscleblind-like"/>
</dbReference>
<sequence length="444" mass="49575">MPDRTARISQHALHETSVLPLPSISPDLSSIENVWDLIGRRLHALHQPRLEDELWLMVDRAAIPQNIIDAFIESVPRHVAACKAVRGGPTAYGVYDDITLCIGELKRGAREAMTSDEATHSPDHKMKETVCRDFIRNVCHRGEKCKYLHPQDPTTFIKDLDFCHDFQNRECSRPNCKFLHFTRQEQQSYQSSGVIPQHLLETIRSSGGETNSTHKNGDAPICKDFLKGDCHRSGRCKFRHLSATEYEKEFGIAIKPQLPIEVYSNHYESYTGGYEPEPKRRLLDDIYRREPVMAFGPQDYRMAEVETAMLRRKIEELKKQVSDLQATNEFLLDQNAQLRLSKQTTTVSPLTAQTLIPHTLTPTVAISDLTAAAAQTTALASELGTPLCPVSIAPVSLATALPAVSLSQSLAQTIITMSGPTTSLVSYPIMTQSLRPVIPHSLGN</sequence>
<dbReference type="Pfam" id="PF22628">
    <property type="entry name" value="zf-CCCH_10"/>
    <property type="match status" value="1"/>
</dbReference>
<dbReference type="Proteomes" id="UP001235939">
    <property type="component" value="Chromosome 14"/>
</dbReference>
<feature type="zinc finger region" description="C3H1-type" evidence="6">
    <location>
        <begin position="216"/>
        <end position="243"/>
    </location>
</feature>
<dbReference type="PROSITE" id="PS50103">
    <property type="entry name" value="ZF_C3H1"/>
    <property type="match status" value="3"/>
</dbReference>
<evidence type="ECO:0000313" key="9">
    <source>
        <dbReference type="EMBL" id="UYV76573.1"/>
    </source>
</evidence>
<evidence type="ECO:0000256" key="5">
    <source>
        <dbReference type="ARBA" id="ARBA00038226"/>
    </source>
</evidence>
<dbReference type="Gene3D" id="3.30.1370.210">
    <property type="match status" value="2"/>
</dbReference>
<keyword evidence="1 6" id="KW-0479">Metal-binding</keyword>
<protein>
    <submittedName>
        <fullName evidence="9">ZC3H10</fullName>
    </submittedName>
</protein>
<name>A0ABY6L9I5_9ARAC</name>
<keyword evidence="3 6" id="KW-0863">Zinc-finger</keyword>
<dbReference type="SUPFAM" id="SSF90229">
    <property type="entry name" value="CCCH zinc finger"/>
    <property type="match status" value="1"/>
</dbReference>
<keyword evidence="7" id="KW-0175">Coiled coil</keyword>
<evidence type="ECO:0000256" key="6">
    <source>
        <dbReference type="PROSITE-ProRule" id="PRU00723"/>
    </source>
</evidence>
<feature type="domain" description="C3H1-type" evidence="8">
    <location>
        <begin position="125"/>
        <end position="152"/>
    </location>
</feature>
<evidence type="ECO:0000313" key="10">
    <source>
        <dbReference type="Proteomes" id="UP001235939"/>
    </source>
</evidence>
<evidence type="ECO:0000256" key="3">
    <source>
        <dbReference type="ARBA" id="ARBA00022771"/>
    </source>
</evidence>
<dbReference type="PANTHER" id="PTHR12675">
    <property type="entry name" value="MUSCLEBLIND-LIKE PROTEIN"/>
    <property type="match status" value="1"/>
</dbReference>
<keyword evidence="4 6" id="KW-0862">Zinc</keyword>
<feature type="zinc finger region" description="C3H1-type" evidence="6">
    <location>
        <begin position="125"/>
        <end position="152"/>
    </location>
</feature>
<reference evidence="9 10" key="1">
    <citation type="submission" date="2022-01" db="EMBL/GenBank/DDBJ databases">
        <title>A chromosomal length assembly of Cordylochernes scorpioides.</title>
        <authorList>
            <person name="Zeh D."/>
            <person name="Zeh J."/>
        </authorList>
    </citation>
    <scope>NUCLEOTIDE SEQUENCE [LARGE SCALE GENOMIC DNA]</scope>
    <source>
        <strain evidence="9">IN4F17</strain>
        <tissue evidence="9">Whole Body</tissue>
    </source>
</reference>
<dbReference type="InterPro" id="IPR000571">
    <property type="entry name" value="Znf_CCCH"/>
</dbReference>
<dbReference type="InterPro" id="IPR036855">
    <property type="entry name" value="Znf_CCCH_sf"/>
</dbReference>
<feature type="coiled-coil region" evidence="7">
    <location>
        <begin position="300"/>
        <end position="334"/>
    </location>
</feature>
<feature type="domain" description="C3H1-type" evidence="8">
    <location>
        <begin position="157"/>
        <end position="183"/>
    </location>
</feature>
<dbReference type="EMBL" id="CP092876">
    <property type="protein sequence ID" value="UYV76573.1"/>
    <property type="molecule type" value="Genomic_DNA"/>
</dbReference>